<accession>A0AAT9HMJ4</accession>
<keyword evidence="1" id="KW-0732">Signal</keyword>
<dbReference type="InterPro" id="IPR029062">
    <property type="entry name" value="Class_I_gatase-like"/>
</dbReference>
<dbReference type="SUPFAM" id="SSF50952">
    <property type="entry name" value="Soluble quinoprotein glucose dehydrogenase"/>
    <property type="match status" value="1"/>
</dbReference>
<dbReference type="InterPro" id="IPR011042">
    <property type="entry name" value="6-blade_b-propeller_TolB-like"/>
</dbReference>
<dbReference type="InterPro" id="IPR005084">
    <property type="entry name" value="CBM6"/>
</dbReference>
<dbReference type="InterPro" id="IPR000601">
    <property type="entry name" value="PKD_dom"/>
</dbReference>
<feature type="region of interest" description="Disordered" evidence="2">
    <location>
        <begin position="1085"/>
        <end position="1117"/>
    </location>
</feature>
<sequence>MGLALPAGPAAATPAAPAGPAGAAAAAEDFQQVTLAKGVAETGEPMTLAVLPDRSVLHTSRDGTLRRTDAAGTTTVAGRLNVYSHDEEGLQGVAADPGFASNRFVYLYYAPQLNTPAGDAPADGTASDFTPFDGVNRLSRFVLRTDGTLDVGSERKILDVPASRGLCCHVGGDIDFDAAGNLYLSTGDDTNPFASDGYTPIDERASRNPAYDAQRSSGNTNDLRGKILRIKVNADGTYAVPAGNLFAPGTARTRPEIYAMGFRNPFRMSVDKATGTVYVGDYGPDAGTASGSRGPGGQVEFNRITKAGNFGWPYCTGRNNAYVDYDFATGASGSAFNCSAPRNTSPRNTGLTDLPPVQPAWIPYDGGSVPEFGNGSESPMGGPVYRYDANSTSEVKFPAEYDGDFFAGEFGRRWIKRIETGGDGTVQSINAFPWTGTQVMDMAFGPDGALYVLDYGTGYFNGDANSALYRIEHVTGGRAPLAQARANTTSGKAPLTVNFSAAGSTDPDGGALTHAWTFGDGGTSTAAGPSHTYTANGQYTATLKVTDPTGKSATASVQITVGNTAPTVRLDTPADGRIYDFGAAIPFKVTVTDPEDGTVDCAKVKVTFIVGHDSHGHPQTSATGCTGTLHTLADGEHDPNANIFGVIDAEYTDNGANGQPALTTHDQHITQPSHRQAEHYGDSAGVQVINHTAAHGGKTVGEIQNGDWISFTPYSLDNTTGFTARVSSAGAGGTLEVRAGSPAGTLLGTATAPVTGDWETFQDVTTALNSRPAGTTTLYLVFKGGSGALFDVDEFSFTTSTGGTRTGEVKGSTGSVWMWTTRVRRTVRRCRSGRATRRRRSAGRCRRTVRCGRWGSVWTCPVAGVRTVRGSSCGRATGRGRRSGRPSRTARCVTRSRRSAWTPRAVPGRTEPPYICGPATPELTRSGPCRRKEATHDAYPVQDRARPVRRRRTLPDTLDSGPPRRRAGGPPRRGPHAVRGGRPRVQDPRLLPDRRLPPLLDRRGRDGTARPRDGEQLHRRRHRGPGGLHHRQPGPVPGRGLPLHHGRRPRPRPADRVRAVPGHGRRIRRHPRRRRHRVRLALLRGTGRRPLPVPPRHPARHRQGRGPGARRHRASRPHLAAHRRVVQLPHQPPRHRPCTGLLDESSYSGGTMSGDHPIAWCKDYAGGRAFYTGGGHTEESYADPAFRRHLLGGIRWAAGTTKADCRPETGYTSLFDGGGTTGWKQAGPGGFTLADGTLTSHGGLGLLWYNAREFTGDYSLKLDWKASGDDNSGVFVGFPASDDPWSAVDRGYEIQIDATDAADRTTGSVYGFRSADLPARDAALNPPGSGTPTRSESPGSGWRSSSTAAESTTSPTPTPPAAWPRAISDCRTTATATTWPSATSASSRTDPRPAPVRVR</sequence>
<dbReference type="Pfam" id="PF03422">
    <property type="entry name" value="CBM_6"/>
    <property type="match status" value="1"/>
</dbReference>
<dbReference type="Gene3D" id="2.60.120.560">
    <property type="entry name" value="Exo-inulinase, domain 1"/>
    <property type="match status" value="1"/>
</dbReference>
<feature type="compositionally biased region" description="Basic residues" evidence="2">
    <location>
        <begin position="1063"/>
        <end position="1073"/>
    </location>
</feature>
<feature type="domain" description="CBM6" evidence="4">
    <location>
        <begin position="673"/>
        <end position="798"/>
    </location>
</feature>
<dbReference type="Pfam" id="PF18911">
    <property type="entry name" value="PKD_4"/>
    <property type="match status" value="1"/>
</dbReference>
<evidence type="ECO:0000256" key="1">
    <source>
        <dbReference type="ARBA" id="ARBA00022729"/>
    </source>
</evidence>
<evidence type="ECO:0008006" key="6">
    <source>
        <dbReference type="Google" id="ProtNLM"/>
    </source>
</evidence>
<feature type="compositionally biased region" description="Basic residues" evidence="2">
    <location>
        <begin position="1042"/>
        <end position="1051"/>
    </location>
</feature>
<reference evidence="5" key="1">
    <citation type="submission" date="2024-06" db="EMBL/GenBank/DDBJ databases">
        <authorList>
            <consortium name="consrtm"/>
            <person name="Uemura M."/>
            <person name="Terahara T."/>
        </authorList>
    </citation>
    <scope>NUCLEOTIDE SEQUENCE</scope>
    <source>
        <strain evidence="5">KM77-8</strain>
    </source>
</reference>
<dbReference type="GO" id="GO:0016787">
    <property type="term" value="F:hydrolase activity"/>
    <property type="evidence" value="ECO:0007669"/>
    <property type="project" value="InterPro"/>
</dbReference>
<dbReference type="Pfam" id="PF07995">
    <property type="entry name" value="GSDH"/>
    <property type="match status" value="1"/>
</dbReference>
<dbReference type="CDD" id="cd04084">
    <property type="entry name" value="CBM6_xylanase-like"/>
    <property type="match status" value="1"/>
</dbReference>
<feature type="region of interest" description="Disordered" evidence="2">
    <location>
        <begin position="1"/>
        <end position="20"/>
    </location>
</feature>
<dbReference type="PROSITE" id="PS50093">
    <property type="entry name" value="PKD"/>
    <property type="match status" value="1"/>
</dbReference>
<dbReference type="InterPro" id="IPR006584">
    <property type="entry name" value="Cellulose-bd_IV"/>
</dbReference>
<feature type="domain" description="PKD" evidence="3">
    <location>
        <begin position="480"/>
        <end position="561"/>
    </location>
</feature>
<gene>
    <name evidence="5" type="ORF">SHKM778_50300</name>
</gene>
<feature type="compositionally biased region" description="Basic residues" evidence="2">
    <location>
        <begin position="1018"/>
        <end position="1032"/>
    </location>
</feature>
<dbReference type="PANTHER" id="PTHR19328:SF75">
    <property type="entry name" value="ALDOSE SUGAR DEHYDROGENASE YLII"/>
    <property type="match status" value="1"/>
</dbReference>
<evidence type="ECO:0000313" key="5">
    <source>
        <dbReference type="EMBL" id="BFO18642.1"/>
    </source>
</evidence>
<dbReference type="Gene3D" id="2.60.120.260">
    <property type="entry name" value="Galactose-binding domain-like"/>
    <property type="match status" value="1"/>
</dbReference>
<feature type="compositionally biased region" description="Basic residues" evidence="2">
    <location>
        <begin position="1097"/>
        <end position="1117"/>
    </location>
</feature>
<dbReference type="GO" id="GO:0030246">
    <property type="term" value="F:carbohydrate binding"/>
    <property type="evidence" value="ECO:0007669"/>
    <property type="project" value="InterPro"/>
</dbReference>
<feature type="compositionally biased region" description="Basic residues" evidence="2">
    <location>
        <begin position="963"/>
        <end position="982"/>
    </location>
</feature>
<dbReference type="SMART" id="SM00089">
    <property type="entry name" value="PKD"/>
    <property type="match status" value="1"/>
</dbReference>
<dbReference type="InterPro" id="IPR029010">
    <property type="entry name" value="ThuA-like"/>
</dbReference>
<dbReference type="GO" id="GO:0005975">
    <property type="term" value="P:carbohydrate metabolic process"/>
    <property type="evidence" value="ECO:0007669"/>
    <property type="project" value="UniProtKB-ARBA"/>
</dbReference>
<dbReference type="PROSITE" id="PS51175">
    <property type="entry name" value="CBM6"/>
    <property type="match status" value="1"/>
</dbReference>
<dbReference type="InterPro" id="IPR022409">
    <property type="entry name" value="PKD/Chitinase_dom"/>
</dbReference>
<dbReference type="Pfam" id="PF06283">
    <property type="entry name" value="ThuA"/>
    <property type="match status" value="1"/>
</dbReference>
<evidence type="ECO:0000256" key="2">
    <source>
        <dbReference type="SAM" id="MobiDB-lite"/>
    </source>
</evidence>
<feature type="region of interest" description="Disordered" evidence="2">
    <location>
        <begin position="871"/>
        <end position="1073"/>
    </location>
</feature>
<reference evidence="5" key="2">
    <citation type="submission" date="2024-07" db="EMBL/GenBank/DDBJ databases">
        <title>Streptomyces haneummycinica sp. nov., a new antibiotic-producing actinobacterium isolated from marine sediment.</title>
        <authorList>
            <person name="Uemura M."/>
            <person name="Hamada M."/>
            <person name="Hirano S."/>
            <person name="Kobayashi K."/>
            <person name="Ohshiro T."/>
            <person name="Kobayashi T."/>
            <person name="Terahara T."/>
        </authorList>
    </citation>
    <scope>NUCLEOTIDE SEQUENCE</scope>
    <source>
        <strain evidence="5">KM77-8</strain>
    </source>
</reference>
<dbReference type="InterPro" id="IPR010496">
    <property type="entry name" value="AL/BT2_dom"/>
</dbReference>
<dbReference type="Gene3D" id="2.60.40.10">
    <property type="entry name" value="Immunoglobulins"/>
    <property type="match status" value="1"/>
</dbReference>
<proteinExistence type="predicted"/>
<name>A0AAT9HMJ4_9ACTN</name>
<feature type="region of interest" description="Disordered" evidence="2">
    <location>
        <begin position="1318"/>
        <end position="1399"/>
    </location>
</feature>
<feature type="compositionally biased region" description="Low complexity" evidence="2">
    <location>
        <begin position="1334"/>
        <end position="1355"/>
    </location>
</feature>
<dbReference type="EMBL" id="AP035768">
    <property type="protein sequence ID" value="BFO18642.1"/>
    <property type="molecule type" value="Genomic_DNA"/>
</dbReference>
<dbReference type="InterPro" id="IPR013783">
    <property type="entry name" value="Ig-like_fold"/>
</dbReference>
<dbReference type="SUPFAM" id="SSF52317">
    <property type="entry name" value="Class I glutamine amidotransferase-like"/>
    <property type="match status" value="1"/>
</dbReference>
<dbReference type="InterPro" id="IPR012938">
    <property type="entry name" value="Glc/Sorbosone_DH"/>
</dbReference>
<evidence type="ECO:0000259" key="4">
    <source>
        <dbReference type="PROSITE" id="PS51175"/>
    </source>
</evidence>
<dbReference type="InterPro" id="IPR008979">
    <property type="entry name" value="Galactose-bd-like_sf"/>
</dbReference>
<organism evidence="5">
    <name type="scientific">Streptomyces haneummycinicus</name>
    <dbReference type="NCBI Taxonomy" id="3074435"/>
    <lineage>
        <taxon>Bacteria</taxon>
        <taxon>Bacillati</taxon>
        <taxon>Actinomycetota</taxon>
        <taxon>Actinomycetes</taxon>
        <taxon>Kitasatosporales</taxon>
        <taxon>Streptomycetaceae</taxon>
        <taxon>Streptomyces</taxon>
    </lineage>
</organism>
<evidence type="ECO:0000259" key="3">
    <source>
        <dbReference type="PROSITE" id="PS50093"/>
    </source>
</evidence>
<dbReference type="SUPFAM" id="SSF49785">
    <property type="entry name" value="Galactose-binding domain-like"/>
    <property type="match status" value="1"/>
</dbReference>
<dbReference type="Gene3D" id="3.40.50.880">
    <property type="match status" value="1"/>
</dbReference>
<dbReference type="SUPFAM" id="SSF49299">
    <property type="entry name" value="PKD domain"/>
    <property type="match status" value="1"/>
</dbReference>
<dbReference type="InterPro" id="IPR035986">
    <property type="entry name" value="PKD_dom_sf"/>
</dbReference>
<dbReference type="CDD" id="cd00146">
    <property type="entry name" value="PKD"/>
    <property type="match status" value="1"/>
</dbReference>
<protein>
    <recommendedName>
        <fullName evidence="6">Carbohydrate-binding protein</fullName>
    </recommendedName>
</protein>
<dbReference type="Pfam" id="PF06439">
    <property type="entry name" value="3keto-disac_hyd"/>
    <property type="match status" value="1"/>
</dbReference>
<dbReference type="SMART" id="SM00606">
    <property type="entry name" value="CBD_IV"/>
    <property type="match status" value="1"/>
</dbReference>
<feature type="compositionally biased region" description="Basic and acidic residues" evidence="2">
    <location>
        <begin position="984"/>
        <end position="1017"/>
    </location>
</feature>
<dbReference type="InterPro" id="IPR011041">
    <property type="entry name" value="Quinoprot_gluc/sorb_DH_b-prop"/>
</dbReference>
<feature type="compositionally biased region" description="Low complexity" evidence="2">
    <location>
        <begin position="1372"/>
        <end position="1388"/>
    </location>
</feature>
<dbReference type="Gene3D" id="2.120.10.30">
    <property type="entry name" value="TolB, C-terminal domain"/>
    <property type="match status" value="1"/>
</dbReference>
<dbReference type="PANTHER" id="PTHR19328">
    <property type="entry name" value="HEDGEHOG-INTERACTING PROTEIN"/>
    <property type="match status" value="1"/>
</dbReference>